<dbReference type="Proteomes" id="UP001329915">
    <property type="component" value="Chromosome"/>
</dbReference>
<keyword evidence="1" id="KW-0812">Transmembrane</keyword>
<feature type="transmembrane region" description="Helical" evidence="1">
    <location>
        <begin position="12"/>
        <end position="36"/>
    </location>
</feature>
<evidence type="ECO:0000313" key="2">
    <source>
        <dbReference type="EMBL" id="WRO21842.1"/>
    </source>
</evidence>
<keyword evidence="3" id="KW-1185">Reference proteome</keyword>
<organism evidence="2 3">
    <name type="scientific">Metallumcola ferriviriculae</name>
    <dbReference type="NCBI Taxonomy" id="3039180"/>
    <lineage>
        <taxon>Bacteria</taxon>
        <taxon>Bacillati</taxon>
        <taxon>Bacillota</taxon>
        <taxon>Clostridia</taxon>
        <taxon>Neomoorellales</taxon>
        <taxon>Desulfitibacteraceae</taxon>
        <taxon>Metallumcola</taxon>
    </lineage>
</organism>
<dbReference type="AlphaFoldDB" id="A0AAU0UNA4"/>
<dbReference type="EMBL" id="CP121694">
    <property type="protein sequence ID" value="WRO21842.1"/>
    <property type="molecule type" value="Genomic_DNA"/>
</dbReference>
<dbReference type="RefSeq" id="WP_366924669.1">
    <property type="nucleotide sequence ID" value="NZ_CP121694.1"/>
</dbReference>
<proteinExistence type="predicted"/>
<evidence type="ECO:0000313" key="3">
    <source>
        <dbReference type="Proteomes" id="UP001329915"/>
    </source>
</evidence>
<gene>
    <name evidence="2" type="ORF">MFMK1_001663</name>
</gene>
<keyword evidence="1" id="KW-1133">Transmembrane helix</keyword>
<dbReference type="KEGG" id="dbc:MFMK1_001663"/>
<evidence type="ECO:0000256" key="1">
    <source>
        <dbReference type="SAM" id="Phobius"/>
    </source>
</evidence>
<reference evidence="2 3" key="1">
    <citation type="submission" date="2023-04" db="EMBL/GenBank/DDBJ databases">
        <authorList>
            <person name="Hsu D."/>
        </authorList>
    </citation>
    <scope>NUCLEOTIDE SEQUENCE [LARGE SCALE GENOMIC DNA]</scope>
    <source>
        <strain evidence="2 3">MK1</strain>
    </source>
</reference>
<accession>A0AAU0UNA4</accession>
<name>A0AAU0UNA4_9FIRM</name>
<protein>
    <submittedName>
        <fullName evidence="2">Uncharacterized protein</fullName>
    </submittedName>
</protein>
<keyword evidence="1" id="KW-0472">Membrane</keyword>
<sequence>MGKWLDIVFAGIVVIGVLFVLISIIYGFGHILYGLVRYWRISVSSRRLSDGLNNQSLQEYIKLLERADIPFYPGLWNTLRSTYQLVDRASHIDYELKQVLKRLLVTEGVKDI</sequence>